<evidence type="ECO:0000256" key="6">
    <source>
        <dbReference type="ARBA" id="ARBA00022840"/>
    </source>
</evidence>
<reference evidence="10 12" key="1">
    <citation type="submission" date="2016-10" db="EMBL/GenBank/DDBJ databases">
        <title>Complete Genome Sequence of Acetogen Clostridium formicoaceticum ATCC 27076.</title>
        <authorList>
            <person name="Bao T."/>
            <person name="Cheng C."/>
            <person name="Zhao J."/>
            <person name="Yang S.-T."/>
            <person name="Wang J."/>
            <person name="Wang M."/>
        </authorList>
    </citation>
    <scope>NUCLEOTIDE SEQUENCE [LARGE SCALE GENOMIC DNA]</scope>
    <source>
        <strain evidence="10 12">ATCC 27076</strain>
    </source>
</reference>
<dbReference type="PANTHER" id="PTHR43790">
    <property type="entry name" value="CARBOHYDRATE TRANSPORT ATP-BINDING PROTEIN MG119-RELATED"/>
    <property type="match status" value="1"/>
</dbReference>
<dbReference type="RefSeq" id="WP_070964054.1">
    <property type="nucleotide sequence ID" value="NZ_CP017603.1"/>
</dbReference>
<keyword evidence="11" id="KW-0378">Hydrolase</keyword>
<dbReference type="EC" id="3.6.3.17" evidence="11"/>
<evidence type="ECO:0000256" key="1">
    <source>
        <dbReference type="ARBA" id="ARBA00004202"/>
    </source>
</evidence>
<evidence type="ECO:0000256" key="4">
    <source>
        <dbReference type="ARBA" id="ARBA00022737"/>
    </source>
</evidence>
<keyword evidence="8" id="KW-0472">Membrane</keyword>
<evidence type="ECO:0000313" key="12">
    <source>
        <dbReference type="Proteomes" id="UP000177894"/>
    </source>
</evidence>
<evidence type="ECO:0000313" key="13">
    <source>
        <dbReference type="Proteomes" id="UP000192478"/>
    </source>
</evidence>
<dbReference type="AlphaFoldDB" id="A0AAC9RPZ9"/>
<dbReference type="EMBL" id="CP020559">
    <property type="protein sequence ID" value="ARE89377.1"/>
    <property type="molecule type" value="Genomic_DNA"/>
</dbReference>
<evidence type="ECO:0000256" key="3">
    <source>
        <dbReference type="ARBA" id="ARBA00022475"/>
    </source>
</evidence>
<dbReference type="CDD" id="cd03215">
    <property type="entry name" value="ABC_Carb_Monos_II"/>
    <property type="match status" value="1"/>
</dbReference>
<reference evidence="11 13" key="2">
    <citation type="submission" date="2017-03" db="EMBL/GenBank/DDBJ databases">
        <title>Complete sequence of Clostridium formicaceticum DSM 92.</title>
        <authorList>
            <person name="Poehlein A."/>
            <person name="Karl M."/>
            <person name="Bengelsdorf F.R."/>
            <person name="Duerre P."/>
            <person name="Daniel R."/>
        </authorList>
    </citation>
    <scope>NUCLEOTIDE SEQUENCE [LARGE SCALE GENOMIC DNA]</scope>
    <source>
        <strain evidence="11 13">DSM 92</strain>
    </source>
</reference>
<evidence type="ECO:0000313" key="11">
    <source>
        <dbReference type="EMBL" id="ARE89377.1"/>
    </source>
</evidence>
<feature type="domain" description="ABC transporter" evidence="9">
    <location>
        <begin position="257"/>
        <end position="501"/>
    </location>
</feature>
<dbReference type="InterPro" id="IPR003439">
    <property type="entry name" value="ABC_transporter-like_ATP-bd"/>
</dbReference>
<dbReference type="Gene3D" id="3.40.50.300">
    <property type="entry name" value="P-loop containing nucleotide triphosphate hydrolases"/>
    <property type="match status" value="2"/>
</dbReference>
<dbReference type="CDD" id="cd03216">
    <property type="entry name" value="ABC_Carb_Monos_I"/>
    <property type="match status" value="1"/>
</dbReference>
<dbReference type="SUPFAM" id="SSF52540">
    <property type="entry name" value="P-loop containing nucleoside triphosphate hydrolases"/>
    <property type="match status" value="2"/>
</dbReference>
<dbReference type="GO" id="GO:0005524">
    <property type="term" value="F:ATP binding"/>
    <property type="evidence" value="ECO:0007669"/>
    <property type="project" value="UniProtKB-KW"/>
</dbReference>
<dbReference type="Proteomes" id="UP000177894">
    <property type="component" value="Chromosome"/>
</dbReference>
<evidence type="ECO:0000256" key="2">
    <source>
        <dbReference type="ARBA" id="ARBA00022448"/>
    </source>
</evidence>
<evidence type="ECO:0000259" key="9">
    <source>
        <dbReference type="PROSITE" id="PS50893"/>
    </source>
</evidence>
<name>A0AAC9RPZ9_9CLOT</name>
<evidence type="ECO:0000256" key="5">
    <source>
        <dbReference type="ARBA" id="ARBA00022741"/>
    </source>
</evidence>
<dbReference type="GO" id="GO:0016887">
    <property type="term" value="F:ATP hydrolysis activity"/>
    <property type="evidence" value="ECO:0007669"/>
    <property type="project" value="InterPro"/>
</dbReference>
<protein>
    <submittedName>
        <fullName evidence="10">ABC transporter ATP-binding protein</fullName>
    </submittedName>
    <submittedName>
        <fullName evidence="11">Galactose/methyl galactoside import ATP-binding protein MglA</fullName>
        <ecNumber evidence="11">3.6.3.17</ecNumber>
    </submittedName>
</protein>
<dbReference type="InterPro" id="IPR003593">
    <property type="entry name" value="AAA+_ATPase"/>
</dbReference>
<dbReference type="EMBL" id="CP017603">
    <property type="protein sequence ID" value="AOY74965.1"/>
    <property type="molecule type" value="Genomic_DNA"/>
</dbReference>
<dbReference type="InterPro" id="IPR050107">
    <property type="entry name" value="ABC_carbohydrate_import_ATPase"/>
</dbReference>
<keyword evidence="7" id="KW-1278">Translocase</keyword>
<keyword evidence="5" id="KW-0547">Nucleotide-binding</keyword>
<dbReference type="SMART" id="SM00382">
    <property type="entry name" value="AAA"/>
    <property type="match status" value="2"/>
</dbReference>
<dbReference type="FunFam" id="3.40.50.300:FF:000127">
    <property type="entry name" value="Ribose import ATP-binding protein RbsA"/>
    <property type="match status" value="1"/>
</dbReference>
<dbReference type="GO" id="GO:0005886">
    <property type="term" value="C:plasma membrane"/>
    <property type="evidence" value="ECO:0007669"/>
    <property type="project" value="UniProtKB-SubCell"/>
</dbReference>
<keyword evidence="12" id="KW-1185">Reference proteome</keyword>
<dbReference type="PANTHER" id="PTHR43790:SF4">
    <property type="entry name" value="GUANOSINE IMPORT ATP-BINDING PROTEIN NUPO"/>
    <property type="match status" value="1"/>
</dbReference>
<dbReference type="Proteomes" id="UP000192478">
    <property type="component" value="Chromosome"/>
</dbReference>
<keyword evidence="2" id="KW-0813">Transport</keyword>
<keyword evidence="3" id="KW-1003">Cell membrane</keyword>
<feature type="domain" description="ABC transporter" evidence="9">
    <location>
        <begin position="7"/>
        <end position="240"/>
    </location>
</feature>
<keyword evidence="6 11" id="KW-0067">ATP-binding</keyword>
<dbReference type="KEGG" id="cfm:BJL90_02715"/>
<dbReference type="PROSITE" id="PS50893">
    <property type="entry name" value="ABC_TRANSPORTER_2"/>
    <property type="match status" value="2"/>
</dbReference>
<proteinExistence type="predicted"/>
<sequence length="514" mass="56881">MNKKTAIELKEITKTFGTVIANNKVNISVKQGEILALLGENGSGKTTIMNMLSGIYRPDSGSIFVKGQEVIINSPEDSAKLGIGMIHQHFKLVDILTAADNIILGSKEKRVWLSKSRFQKIGEISEAFGLEIDPRKHIYNMSVSEKQTVEILKVLYRNADILILDEPTAVLTPQEITGLFDILRRMRDNGCAVIIITHKLNEVLEISDRVTILRKGESVATVNTKETNAKELTELMVGRAVELSIERPKNNFQENLLEIHHLTVENQENIEALKDISFQLNKGEILGVAGVAGSGQKELCEALAGLIPVKKGAVLYRNENIVGMSPHDIIKLGISMSFIPEDRLGMGLVASMGMIDNMLLKNYQNSRRGPFISKKSARELAKRLVEQMQIVTPSIETPVRRLSGGNVQKVLLGREIESDPNVLITAYAVRGLDINSSYAIYDALNEQKQKGVGILFIGEDLDVMLELCDRIMVLCHGRITGIVDAKSATKEQIGLMMADAVLDKEEIKYEQYCG</sequence>
<gene>
    <name evidence="11" type="primary">mglA_3</name>
    <name evidence="10" type="ORF">BJL90_02715</name>
    <name evidence="11" type="ORF">CLFO_37840</name>
</gene>
<keyword evidence="4" id="KW-0677">Repeat</keyword>
<comment type="subcellular location">
    <subcellularLocation>
        <location evidence="1">Cell membrane</location>
        <topology evidence="1">Peripheral membrane protein</topology>
    </subcellularLocation>
</comment>
<evidence type="ECO:0000313" key="10">
    <source>
        <dbReference type="EMBL" id="AOY74965.1"/>
    </source>
</evidence>
<accession>A0AAC9RPZ9</accession>
<dbReference type="InterPro" id="IPR027417">
    <property type="entry name" value="P-loop_NTPase"/>
</dbReference>
<organism evidence="11 13">
    <name type="scientific">Clostridium formicaceticum</name>
    <dbReference type="NCBI Taxonomy" id="1497"/>
    <lineage>
        <taxon>Bacteria</taxon>
        <taxon>Bacillati</taxon>
        <taxon>Bacillota</taxon>
        <taxon>Clostridia</taxon>
        <taxon>Eubacteriales</taxon>
        <taxon>Clostridiaceae</taxon>
        <taxon>Clostridium</taxon>
    </lineage>
</organism>
<evidence type="ECO:0000256" key="8">
    <source>
        <dbReference type="ARBA" id="ARBA00023136"/>
    </source>
</evidence>
<dbReference type="Pfam" id="PF00005">
    <property type="entry name" value="ABC_tran"/>
    <property type="match status" value="2"/>
</dbReference>
<evidence type="ECO:0000256" key="7">
    <source>
        <dbReference type="ARBA" id="ARBA00022967"/>
    </source>
</evidence>